<dbReference type="SUPFAM" id="SSF48256">
    <property type="entry name" value="Citrate synthase"/>
    <property type="match status" value="1"/>
</dbReference>
<dbReference type="EMBL" id="AMZH03001415">
    <property type="protein sequence ID" value="RRT79376.1"/>
    <property type="molecule type" value="Genomic_DNA"/>
</dbReference>
<dbReference type="GO" id="GO:0005759">
    <property type="term" value="C:mitochondrial matrix"/>
    <property type="evidence" value="ECO:0007669"/>
    <property type="project" value="TreeGrafter"/>
</dbReference>
<feature type="compositionally biased region" description="Polar residues" evidence="3">
    <location>
        <begin position="434"/>
        <end position="443"/>
    </location>
</feature>
<keyword evidence="2" id="KW-0808">Transferase</keyword>
<dbReference type="InterPro" id="IPR002020">
    <property type="entry name" value="Citrate_synthase"/>
</dbReference>
<evidence type="ECO:0000313" key="5">
    <source>
        <dbReference type="Proteomes" id="UP000287651"/>
    </source>
</evidence>
<reference evidence="4 5" key="1">
    <citation type="journal article" date="2014" name="Agronomy (Basel)">
        <title>A Draft Genome Sequence for Ensete ventricosum, the Drought-Tolerant Tree Against Hunger.</title>
        <authorList>
            <person name="Harrison J."/>
            <person name="Moore K.A."/>
            <person name="Paszkiewicz K."/>
            <person name="Jones T."/>
            <person name="Grant M."/>
            <person name="Ambacheew D."/>
            <person name="Muzemil S."/>
            <person name="Studholme D.J."/>
        </authorList>
    </citation>
    <scope>NUCLEOTIDE SEQUENCE [LARGE SCALE GENOMIC DNA]</scope>
</reference>
<dbReference type="InterPro" id="IPR036969">
    <property type="entry name" value="Citrate_synthase_sf"/>
</dbReference>
<organism evidence="4 5">
    <name type="scientific">Ensete ventricosum</name>
    <name type="common">Abyssinian banana</name>
    <name type="synonym">Musa ensete</name>
    <dbReference type="NCBI Taxonomy" id="4639"/>
    <lineage>
        <taxon>Eukaryota</taxon>
        <taxon>Viridiplantae</taxon>
        <taxon>Streptophyta</taxon>
        <taxon>Embryophyta</taxon>
        <taxon>Tracheophyta</taxon>
        <taxon>Spermatophyta</taxon>
        <taxon>Magnoliopsida</taxon>
        <taxon>Liliopsida</taxon>
        <taxon>Zingiberales</taxon>
        <taxon>Musaceae</taxon>
        <taxon>Ensete</taxon>
    </lineage>
</organism>
<feature type="region of interest" description="Disordered" evidence="3">
    <location>
        <begin position="397"/>
        <end position="447"/>
    </location>
</feature>
<dbReference type="PANTHER" id="PTHR11739">
    <property type="entry name" value="CITRATE SYNTHASE"/>
    <property type="match status" value="1"/>
</dbReference>
<name>A0A427ATB1_ENSVE</name>
<evidence type="ECO:0000256" key="1">
    <source>
        <dbReference type="ARBA" id="ARBA00010566"/>
    </source>
</evidence>
<evidence type="ECO:0000256" key="2">
    <source>
        <dbReference type="ARBA" id="ARBA00022679"/>
    </source>
</evidence>
<dbReference type="Proteomes" id="UP000287651">
    <property type="component" value="Unassembled WGS sequence"/>
</dbReference>
<dbReference type="Pfam" id="PF00285">
    <property type="entry name" value="Citrate_synt"/>
    <property type="match status" value="2"/>
</dbReference>
<dbReference type="GO" id="GO:0006099">
    <property type="term" value="P:tricarboxylic acid cycle"/>
    <property type="evidence" value="ECO:0007669"/>
    <property type="project" value="TreeGrafter"/>
</dbReference>
<dbReference type="InterPro" id="IPR016142">
    <property type="entry name" value="Citrate_synth-like_lrg_a-sub"/>
</dbReference>
<sequence>MESRSDPSALARGRLAVLSAHLAANRSFGGFSSVLERSATLSQEDARPPGNLGGSLTVIDERTGKKYALPVSAEGTVKATDLKKVHDFSLFGFDFITAGKNDKGLKIYDPGYLNTAPVRSSICFIDGDEGILRYRGYPIEELAENSTFLEVAYLLISVPNPIVFQCTGIYLPKVNWKTGSLQYLSILLCRRASWLVFVINDIIQAMPHDAHPMGVLVSALSTLSVFHPDANPALRVIKTNNCIYLDISLLCRVKIFITQSKLETSKLCEYLERYVLICTNNCSCSLFTVSRKASRSSFQQAVIFREFLIYAGLFVSLVSSLKFEVFASQVCCFVCSGVDVFTALAGAVGALYGPLHGGANEVYTGVWLRHYTPVRERLVSEATDRLGQVAVSNASKRRLAGSRAGQSNMPNELSMSGDQMEPVCEDRAKRRQSSSKVALSQTRRTPENELLTGAVGEGKMRGKEAGGISETFILH</sequence>
<dbReference type="GO" id="GO:0046912">
    <property type="term" value="F:acyltransferase activity, acyl groups converted into alkyl on transfer"/>
    <property type="evidence" value="ECO:0007669"/>
    <property type="project" value="InterPro"/>
</dbReference>
<dbReference type="GO" id="GO:0005975">
    <property type="term" value="P:carbohydrate metabolic process"/>
    <property type="evidence" value="ECO:0007669"/>
    <property type="project" value="TreeGrafter"/>
</dbReference>
<evidence type="ECO:0000256" key="3">
    <source>
        <dbReference type="SAM" id="MobiDB-lite"/>
    </source>
</evidence>
<feature type="compositionally biased region" description="Polar residues" evidence="3">
    <location>
        <begin position="404"/>
        <end position="417"/>
    </location>
</feature>
<gene>
    <name evidence="4" type="ORF">B296_00025462</name>
</gene>
<dbReference type="Gene3D" id="1.10.580.10">
    <property type="entry name" value="Citrate Synthase, domain 1"/>
    <property type="match status" value="1"/>
</dbReference>
<protein>
    <recommendedName>
        <fullName evidence="6">Citrate synthase</fullName>
    </recommendedName>
</protein>
<evidence type="ECO:0008006" key="6">
    <source>
        <dbReference type="Google" id="ProtNLM"/>
    </source>
</evidence>
<evidence type="ECO:0000313" key="4">
    <source>
        <dbReference type="EMBL" id="RRT79376.1"/>
    </source>
</evidence>
<dbReference type="PANTHER" id="PTHR11739:SF4">
    <property type="entry name" value="CITRATE SYNTHASE, PEROXISOMAL"/>
    <property type="match status" value="1"/>
</dbReference>
<dbReference type="AlphaFoldDB" id="A0A427ATB1"/>
<proteinExistence type="inferred from homology"/>
<comment type="caution">
    <text evidence="4">The sequence shown here is derived from an EMBL/GenBank/DDBJ whole genome shotgun (WGS) entry which is preliminary data.</text>
</comment>
<comment type="similarity">
    <text evidence="1">Belongs to the citrate synthase family.</text>
</comment>
<accession>A0A427ATB1</accession>